<dbReference type="Pfam" id="PF00373">
    <property type="entry name" value="FERM_M"/>
    <property type="match status" value="1"/>
</dbReference>
<dbReference type="PROSITE" id="PS50042">
    <property type="entry name" value="CNMP_BINDING_3"/>
    <property type="match status" value="1"/>
</dbReference>
<dbReference type="CDD" id="cd17201">
    <property type="entry name" value="FERM_F1_EPB41L1"/>
    <property type="match status" value="1"/>
</dbReference>
<dbReference type="InParanoid" id="L9L3T4"/>
<keyword evidence="16" id="KW-1185">Reference proteome</keyword>
<name>L9L3T4_TUPCH</name>
<dbReference type="FunFam" id="3.10.20.90:FF:000002">
    <property type="entry name" value="Erythrocyte protein band 4.1-like 3"/>
    <property type="match status" value="1"/>
</dbReference>
<evidence type="ECO:0000256" key="11">
    <source>
        <dbReference type="ARBA" id="ARBA00072573"/>
    </source>
</evidence>
<dbReference type="SUPFAM" id="SSF51206">
    <property type="entry name" value="cAMP-binding domain-like"/>
    <property type="match status" value="2"/>
</dbReference>
<dbReference type="eggNOG" id="KOG1113">
    <property type="taxonomic scope" value="Eukaryota"/>
</dbReference>
<feature type="region of interest" description="Disordered" evidence="12">
    <location>
        <begin position="1918"/>
        <end position="1969"/>
    </location>
</feature>
<feature type="compositionally biased region" description="Basic and acidic residues" evidence="12">
    <location>
        <begin position="1233"/>
        <end position="1246"/>
    </location>
</feature>
<dbReference type="Gene3D" id="3.10.20.90">
    <property type="entry name" value="Phosphatidylinositol 3-kinase Catalytic Subunit, Chain A, domain 1"/>
    <property type="match status" value="1"/>
</dbReference>
<dbReference type="InterPro" id="IPR018979">
    <property type="entry name" value="FERM_N"/>
</dbReference>
<organism evidence="15 16">
    <name type="scientific">Tupaia chinensis</name>
    <name type="common">Chinese tree shrew</name>
    <name type="synonym">Tupaia belangeri chinensis</name>
    <dbReference type="NCBI Taxonomy" id="246437"/>
    <lineage>
        <taxon>Eukaryota</taxon>
        <taxon>Metazoa</taxon>
        <taxon>Chordata</taxon>
        <taxon>Craniata</taxon>
        <taxon>Vertebrata</taxon>
        <taxon>Euteleostomi</taxon>
        <taxon>Mammalia</taxon>
        <taxon>Eutheria</taxon>
        <taxon>Euarchontoglires</taxon>
        <taxon>Scandentia</taxon>
        <taxon>Tupaiidae</taxon>
        <taxon>Tupaia</taxon>
    </lineage>
</organism>
<evidence type="ECO:0000256" key="4">
    <source>
        <dbReference type="ARBA" id="ARBA00022553"/>
    </source>
</evidence>
<feature type="region of interest" description="Disordered" evidence="12">
    <location>
        <begin position="1440"/>
        <end position="1467"/>
    </location>
</feature>
<feature type="compositionally biased region" description="Basic and acidic residues" evidence="12">
    <location>
        <begin position="1740"/>
        <end position="1751"/>
    </location>
</feature>
<dbReference type="InterPro" id="IPR014847">
    <property type="entry name" value="FA"/>
</dbReference>
<dbReference type="InterPro" id="IPR014352">
    <property type="entry name" value="FERM/acyl-CoA-bd_prot_sf"/>
</dbReference>
<dbReference type="Gene3D" id="1.20.80.10">
    <property type="match status" value="1"/>
</dbReference>
<dbReference type="EMBL" id="KB320526">
    <property type="protein sequence ID" value="ELW69608.1"/>
    <property type="molecule type" value="Genomic_DNA"/>
</dbReference>
<dbReference type="GO" id="GO:0005856">
    <property type="term" value="C:cytoskeleton"/>
    <property type="evidence" value="ECO:0007669"/>
    <property type="project" value="UniProtKB-SubCell"/>
</dbReference>
<dbReference type="SMART" id="SM00100">
    <property type="entry name" value="cNMP"/>
    <property type="match status" value="1"/>
</dbReference>
<comment type="function">
    <text evidence="10">Essential for male fertility. Plays an important role in spermatogenesis and regulates sperm motility by controlling the development of the flagellar bending of sperm.</text>
</comment>
<feature type="compositionally biased region" description="Basic and acidic residues" evidence="12">
    <location>
        <begin position="1940"/>
        <end position="1958"/>
    </location>
</feature>
<dbReference type="Proteomes" id="UP000011518">
    <property type="component" value="Unassembled WGS sequence"/>
</dbReference>
<dbReference type="Pfam" id="PF00027">
    <property type="entry name" value="cNMP_binding"/>
    <property type="match status" value="1"/>
</dbReference>
<dbReference type="SMART" id="SM01195">
    <property type="entry name" value="FA"/>
    <property type="match status" value="1"/>
</dbReference>
<dbReference type="InterPro" id="IPR011993">
    <property type="entry name" value="PH-like_dom_sf"/>
</dbReference>
<feature type="compositionally biased region" description="Basic and acidic residues" evidence="12">
    <location>
        <begin position="1164"/>
        <end position="1201"/>
    </location>
</feature>
<evidence type="ECO:0000256" key="5">
    <source>
        <dbReference type="ARBA" id="ARBA00022566"/>
    </source>
</evidence>
<keyword evidence="6" id="KW-0547">Nucleotide-binding</keyword>
<evidence type="ECO:0000256" key="7">
    <source>
        <dbReference type="ARBA" id="ARBA00023149"/>
    </source>
</evidence>
<dbReference type="PROSITE" id="PS00660">
    <property type="entry name" value="FERM_1"/>
    <property type="match status" value="1"/>
</dbReference>
<dbReference type="GO" id="GO:0031032">
    <property type="term" value="P:actomyosin structure organization"/>
    <property type="evidence" value="ECO:0007669"/>
    <property type="project" value="TreeGrafter"/>
</dbReference>
<dbReference type="SUPFAM" id="SSF54236">
    <property type="entry name" value="Ubiquitin-like"/>
    <property type="match status" value="1"/>
</dbReference>
<evidence type="ECO:0000259" key="14">
    <source>
        <dbReference type="PROSITE" id="PS50057"/>
    </source>
</evidence>
<feature type="region of interest" description="Disordered" evidence="12">
    <location>
        <begin position="2023"/>
        <end position="2067"/>
    </location>
</feature>
<dbReference type="InterPro" id="IPR000299">
    <property type="entry name" value="FERM_domain"/>
</dbReference>
<dbReference type="CDD" id="cd00038">
    <property type="entry name" value="CAP_ED"/>
    <property type="match status" value="1"/>
</dbReference>
<keyword evidence="5" id="KW-0116">cAMP-binding</keyword>
<dbReference type="SUPFAM" id="SSF50729">
    <property type="entry name" value="PH domain-like"/>
    <property type="match status" value="1"/>
</dbReference>
<keyword evidence="3" id="KW-0963">Cytoplasm</keyword>
<dbReference type="STRING" id="246437.L9L3T4"/>
<dbReference type="SMART" id="SM01196">
    <property type="entry name" value="FERM_C"/>
    <property type="match status" value="1"/>
</dbReference>
<dbReference type="CDD" id="cd14473">
    <property type="entry name" value="FERM_B-lobe"/>
    <property type="match status" value="1"/>
</dbReference>
<dbReference type="GO" id="GO:0003779">
    <property type="term" value="F:actin binding"/>
    <property type="evidence" value="ECO:0007669"/>
    <property type="project" value="UniProtKB-KW"/>
</dbReference>
<dbReference type="SMART" id="SM00295">
    <property type="entry name" value="B41"/>
    <property type="match status" value="1"/>
</dbReference>
<evidence type="ECO:0000259" key="13">
    <source>
        <dbReference type="PROSITE" id="PS50042"/>
    </source>
</evidence>
<accession>L9L3T4</accession>
<dbReference type="InterPro" id="IPR019749">
    <property type="entry name" value="Band_41_domain"/>
</dbReference>
<feature type="compositionally biased region" description="Polar residues" evidence="12">
    <location>
        <begin position="1265"/>
        <end position="1275"/>
    </location>
</feature>
<feature type="region of interest" description="Disordered" evidence="12">
    <location>
        <begin position="632"/>
        <end position="667"/>
    </location>
</feature>
<evidence type="ECO:0000256" key="3">
    <source>
        <dbReference type="ARBA" id="ARBA00022490"/>
    </source>
</evidence>
<feature type="region of interest" description="Disordered" evidence="12">
    <location>
        <begin position="1604"/>
        <end position="1642"/>
    </location>
</feature>
<reference evidence="16" key="2">
    <citation type="journal article" date="2013" name="Nat. Commun.">
        <title>Genome of the Chinese tree shrew.</title>
        <authorList>
            <person name="Fan Y."/>
            <person name="Huang Z.Y."/>
            <person name="Cao C.C."/>
            <person name="Chen C.S."/>
            <person name="Chen Y.X."/>
            <person name="Fan D.D."/>
            <person name="He J."/>
            <person name="Hou H.L."/>
            <person name="Hu L."/>
            <person name="Hu X.T."/>
            <person name="Jiang X.T."/>
            <person name="Lai R."/>
            <person name="Lang Y.S."/>
            <person name="Liang B."/>
            <person name="Liao S.G."/>
            <person name="Mu D."/>
            <person name="Ma Y.Y."/>
            <person name="Niu Y.Y."/>
            <person name="Sun X.Q."/>
            <person name="Xia J.Q."/>
            <person name="Xiao J."/>
            <person name="Xiong Z.Q."/>
            <person name="Xu L."/>
            <person name="Yang L."/>
            <person name="Zhang Y."/>
            <person name="Zhao W."/>
            <person name="Zhao X.D."/>
            <person name="Zheng Y.T."/>
            <person name="Zhou J.M."/>
            <person name="Zhu Y.B."/>
            <person name="Zhang G.J."/>
            <person name="Wang J."/>
            <person name="Yao Y.G."/>
        </authorList>
    </citation>
    <scope>NUCLEOTIDE SEQUENCE [LARGE SCALE GENOMIC DNA]</scope>
</reference>
<dbReference type="InterPro" id="IPR014710">
    <property type="entry name" value="RmlC-like_jellyroll"/>
</dbReference>
<dbReference type="PROSITE" id="PS00661">
    <property type="entry name" value="FERM_2"/>
    <property type="match status" value="1"/>
</dbReference>
<dbReference type="Pfam" id="PF08736">
    <property type="entry name" value="FA"/>
    <property type="match status" value="1"/>
</dbReference>
<dbReference type="Pfam" id="PF09380">
    <property type="entry name" value="FERM_C"/>
    <property type="match status" value="1"/>
</dbReference>
<feature type="compositionally biased region" description="Acidic residues" evidence="12">
    <location>
        <begin position="31"/>
        <end position="56"/>
    </location>
</feature>
<dbReference type="PROSITE" id="PS50057">
    <property type="entry name" value="FERM_3"/>
    <property type="match status" value="1"/>
</dbReference>
<dbReference type="CDD" id="cd13184">
    <property type="entry name" value="FERM_C_4_1_family"/>
    <property type="match status" value="1"/>
</dbReference>
<feature type="region of interest" description="Disordered" evidence="12">
    <location>
        <begin position="1891"/>
        <end position="1910"/>
    </location>
</feature>
<dbReference type="FunFam" id="2.60.120.10:FF:000083">
    <property type="entry name" value="Cyclic nucleotide binding domain containing 2"/>
    <property type="match status" value="1"/>
</dbReference>
<protein>
    <recommendedName>
        <fullName evidence="11">Cyclic nucleotide-binding domain-containing protein 2</fullName>
    </recommendedName>
</protein>
<dbReference type="FunFam" id="2.30.29.30:FF:000001">
    <property type="entry name" value="Erythrocyte membrane protein band 4.1"/>
    <property type="match status" value="1"/>
</dbReference>
<dbReference type="GO" id="GO:0005886">
    <property type="term" value="C:plasma membrane"/>
    <property type="evidence" value="ECO:0007669"/>
    <property type="project" value="TreeGrafter"/>
</dbReference>
<evidence type="ECO:0000256" key="10">
    <source>
        <dbReference type="ARBA" id="ARBA00059651"/>
    </source>
</evidence>
<dbReference type="InterPro" id="IPR029071">
    <property type="entry name" value="Ubiquitin-like_domsf"/>
</dbReference>
<reference evidence="16" key="1">
    <citation type="submission" date="2012-07" db="EMBL/GenBank/DDBJ databases">
        <title>Genome of the Chinese tree shrew, a rising model animal genetically related to primates.</title>
        <authorList>
            <person name="Zhang G."/>
            <person name="Fan Y."/>
            <person name="Yao Y."/>
            <person name="Huang Z."/>
        </authorList>
    </citation>
    <scope>NUCLEOTIDE SEQUENCE [LARGE SCALE GENOMIC DNA]</scope>
</reference>
<feature type="region of interest" description="Disordered" evidence="12">
    <location>
        <begin position="1738"/>
        <end position="1761"/>
    </location>
</feature>
<evidence type="ECO:0000256" key="9">
    <source>
        <dbReference type="ARBA" id="ARBA00023212"/>
    </source>
</evidence>
<dbReference type="FunFam" id="1.20.80.10:FF:000001">
    <property type="entry name" value="Erythrocyte membrane protein band 4.1"/>
    <property type="match status" value="1"/>
</dbReference>
<dbReference type="GO" id="GO:0030866">
    <property type="term" value="P:cortical actin cytoskeleton organization"/>
    <property type="evidence" value="ECO:0007669"/>
    <property type="project" value="InterPro"/>
</dbReference>
<dbReference type="InterPro" id="IPR019748">
    <property type="entry name" value="FERM_central"/>
</dbReference>
<dbReference type="Pfam" id="PF04382">
    <property type="entry name" value="SAB"/>
    <property type="match status" value="1"/>
</dbReference>
<dbReference type="Gene3D" id="2.60.120.10">
    <property type="entry name" value="Jelly Rolls"/>
    <property type="match status" value="2"/>
</dbReference>
<dbReference type="InterPro" id="IPR018490">
    <property type="entry name" value="cNMP-bd_dom_sf"/>
</dbReference>
<dbReference type="PANTHER" id="PTHR23280:SF24">
    <property type="entry name" value="BAND 4.1-LIKE PROTEIN 1"/>
    <property type="match status" value="1"/>
</dbReference>
<dbReference type="Gene3D" id="2.30.29.30">
    <property type="entry name" value="Pleckstrin-homology domain (PH domain)/Phosphotyrosine-binding domain (PTB)"/>
    <property type="match status" value="1"/>
</dbReference>
<keyword evidence="7" id="KW-0114">cAMP</keyword>
<dbReference type="InterPro" id="IPR019747">
    <property type="entry name" value="FERM_CS"/>
</dbReference>
<gene>
    <name evidence="15" type="ORF">TREES_T100008650</name>
</gene>
<dbReference type="PROSITE" id="PS00888">
    <property type="entry name" value="CNMP_BINDING_1"/>
    <property type="match status" value="1"/>
</dbReference>
<feature type="region of interest" description="Disordered" evidence="12">
    <location>
        <begin position="1233"/>
        <end position="1275"/>
    </location>
</feature>
<evidence type="ECO:0000256" key="8">
    <source>
        <dbReference type="ARBA" id="ARBA00023203"/>
    </source>
</evidence>
<dbReference type="InterPro" id="IPR018488">
    <property type="entry name" value="cNMP-bd_CS"/>
</dbReference>
<dbReference type="Pfam" id="PF09379">
    <property type="entry name" value="FERM_N"/>
    <property type="match status" value="1"/>
</dbReference>
<dbReference type="GO" id="GO:0005829">
    <property type="term" value="C:cytosol"/>
    <property type="evidence" value="ECO:0007669"/>
    <property type="project" value="UniProtKB-SubCell"/>
</dbReference>
<keyword evidence="8" id="KW-0009">Actin-binding</keyword>
<feature type="domain" description="Cyclic nucleotide-binding" evidence="13">
    <location>
        <begin position="157"/>
        <end position="259"/>
    </location>
</feature>
<dbReference type="InterPro" id="IPR018980">
    <property type="entry name" value="FERM_PH-like_C"/>
</dbReference>
<keyword evidence="9" id="KW-0206">Cytoskeleton</keyword>
<keyword evidence="4" id="KW-0597">Phosphoprotein</keyword>
<feature type="region of interest" description="Disordered" evidence="12">
    <location>
        <begin position="1532"/>
        <end position="1553"/>
    </location>
</feature>
<comment type="subcellular location">
    <subcellularLocation>
        <location evidence="1">Cytoplasm</location>
        <location evidence="1">Cytoskeleton</location>
    </subcellularLocation>
    <subcellularLocation>
        <location evidence="2">Cytoplasm</location>
        <location evidence="2">Cytosol</location>
    </subcellularLocation>
</comment>
<dbReference type="GO" id="GO:0030552">
    <property type="term" value="F:cAMP binding"/>
    <property type="evidence" value="ECO:0007669"/>
    <property type="project" value="UniProtKB-KW"/>
</dbReference>
<dbReference type="InterPro" id="IPR000595">
    <property type="entry name" value="cNMP-bd_dom"/>
</dbReference>
<evidence type="ECO:0000256" key="1">
    <source>
        <dbReference type="ARBA" id="ARBA00004245"/>
    </source>
</evidence>
<evidence type="ECO:0000313" key="16">
    <source>
        <dbReference type="Proteomes" id="UP000011518"/>
    </source>
</evidence>
<evidence type="ECO:0000256" key="6">
    <source>
        <dbReference type="ARBA" id="ARBA00022741"/>
    </source>
</evidence>
<evidence type="ECO:0000256" key="12">
    <source>
        <dbReference type="SAM" id="MobiDB-lite"/>
    </source>
</evidence>
<feature type="domain" description="FERM" evidence="14">
    <location>
        <begin position="746"/>
        <end position="1098"/>
    </location>
</feature>
<evidence type="ECO:0000256" key="2">
    <source>
        <dbReference type="ARBA" id="ARBA00004514"/>
    </source>
</evidence>
<dbReference type="SUPFAM" id="SSF47031">
    <property type="entry name" value="Second domain of FERM"/>
    <property type="match status" value="1"/>
</dbReference>
<dbReference type="InterPro" id="IPR007477">
    <property type="entry name" value="SAB_dom"/>
</dbReference>
<evidence type="ECO:0000313" key="15">
    <source>
        <dbReference type="EMBL" id="ELW69608.1"/>
    </source>
</evidence>
<dbReference type="PANTHER" id="PTHR23280">
    <property type="entry name" value="4.1 G PROTEIN"/>
    <property type="match status" value="1"/>
</dbReference>
<feature type="region of interest" description="Disordered" evidence="12">
    <location>
        <begin position="20"/>
        <end position="57"/>
    </location>
</feature>
<feature type="region of interest" description="Disordered" evidence="12">
    <location>
        <begin position="1148"/>
        <end position="1201"/>
    </location>
</feature>
<sequence length="2138" mass="240335">MIRSVHEHPEVESWLLEVAPSTVSESQLQFEADEEEEPEEEPKEEPEEKEEEEQASDEGLYQLAMDIIVMIRVCKMFRQGLRGFREYQIIEAGHRKHPIFSFWDKKKRGRITFDTMDFIAEKGHFPPGAIQIAQKKPSWRTEREIQALCNLLQVMDSYRNYSEALQLLLAKVMRFERFGRRRVIIRKGQKGNSFYFIYLGTVAVTEDEDGSSAFLDPHPTLLHKGGCFGEMGLLTASVTKSTVVCMEETEFLVIDREDFFANKLDQEIQKDAQHQFEFFRKMDLFELWSDEKLWQLVSLGKVEKFAHGQLISEDFTESPSILFICKGSCEILRLINLGTSPSYYKWIWQHLELLEDRPLKSSLHEPSPMERFREFQIRTYPLQDFSALKLVHLGKALEQQGTSFERTVKTSESSLPKMLGPKIKSKNVNFINRSMITTKFREIPKEAAVGTYIKIHTVEEGEILGIHQAILPEDQRDTRALILLSLGTEVIRVRKEKFYDLIDNEIRGKLSSCEIQYPSDEEMCQSFLKENSWNIFRKDLLRLLVKPRQSPPLTPLRPKKKGIYNPKALILDLCSIDKKTKLQHPIFMASQKLLPPLRIVQTITAPRVPAAAILLSPATPVTAQRRRDLSRLAWARQAHPPTRSRRAHGAGKAPGEQAATNSSPCSLPELTWQFSEPAREERHRKFPFAEARASRFLDCNVPELGGVVTLEMEEKDYSEADGLSERTTPSKAQKSPQKIAKKYKSAICRVTLLDASEYECEVEKHGRGQVLFDLVCEHLNLLEKDYFGLTFCDADSQKNWLDPSKEIKKQIRSSPWNFAFTVKFYPPDPAQLTEDITSPWNFAFTVKFYPPDPAQLTEDITRQWTKVKMLPLVLGDKTDVPGIGSPWNFAFTVKFYPPDPAQLTEDITRYYLCLQLRADIITGRLPCSFVTHALLGSYAVQAELGDYDAEEHVGNYVSELRFAPNQTRELEERIMELHKTYRGMTPGEAEIHFLENAKKLSMYGVDLHHAKDSEGIDIMLGVCANGLLIYRDRLRINRFAWPKILKISYKRSNFYIKIRPGEYEQFESTIGFKLPNHRSAKRLWKVCIEHHTFFRLVSPEPPPKGFLVMGSKFRYSGRTQAQTRQASALIDRPAPFFERSSSKRYTMSRSLDGAEFSRPASVSENHDAGPDSDKREEDGESGGRRSEAEEGEVRTPTKIKELKFLDKPEDVLLKHQASINELKRTLKEPNSKLIHRDRDWERERRLPSSPASSSPKGTPEKVNESQRIQDTSQQDLVHEPGTAAGLEVFTQKSLAASPEGSEHWVFIEREYTRPEELGFLEVATMQQEESGAGLVDILADGRLSKVDVLVDKFKVEVATEEMVGTRRANIQQLGRMIASPEDFESVCEEGPSIQEALEGAVGHLSVEKLLEGSELRLDTSQATVRNHRISDGQLEEFQTCGRSTAPRTRPAEIDIPSPASDKGGLQSFLLDPVHGEARADSSDETDTSFAERSFYLNYGEKDSEDQVLPLPLEDRKEHLEAPCEDDSRLERVEELPGSSALNFSDPRCSAAAPDSNKEKAHMAALRVGVGAPKTQVRPDDPKGPSPEQIFAEDWEGAFPCSTASAAEEEKAPWGGDLIGKAEESPPAGLKNHSPSREMGVHSDPQAHVLPWAIHPNVRKPARPDRGNFPPKEREVIYTQTEEAKMENMVSPQPVSPGHFQALATLETVSRSPAPHGSGELPELREPFGEQSPVVLKHGHPSKESLEPKDRVGSIVPPDTGGKQKEITFLQARGQEGSLEDISKTSVANKIRIFETHGTETHRVSQGETRALLNEWSSEASAGHVEQQRNKLLDLGFVQLQPPGDFTSSKATPSSVMPLATRPFGEDISSTPHQEGCTELELMSPDSGCETTLEEVPGVTGHNKSGDAVREEKRVTSLAANTPGKGGHLRFASPLGPQRAGLREGSEEKAKPPRPRAPESDTGDEDQDQERDAVFLKDNHLAIERKCSSITVSSTSSLEAEVDFTVIGDYHGSAFEDFSRSLPELDRDKSDSETEGLVFSRDLSKGVPSQDDESGGIEDSPDRGACSTPEMPQFEVQWSFMETQTHSGTACSECPVPSVRRRSSQPAVVLHECPSSEQHGSVLACLPCQFTLNVCSMAF</sequence>
<proteinExistence type="predicted"/>
<dbReference type="InterPro" id="IPR035963">
    <property type="entry name" value="FERM_2"/>
</dbReference>